<evidence type="ECO:0000256" key="3">
    <source>
        <dbReference type="ARBA" id="ARBA00023163"/>
    </source>
</evidence>
<dbReference type="OrthoDB" id="9799482at2"/>
<dbReference type="InterPro" id="IPR036390">
    <property type="entry name" value="WH_DNA-bd_sf"/>
</dbReference>
<dbReference type="GO" id="GO:0003700">
    <property type="term" value="F:DNA-binding transcription factor activity"/>
    <property type="evidence" value="ECO:0007669"/>
    <property type="project" value="InterPro"/>
</dbReference>
<dbReference type="GO" id="GO:0003677">
    <property type="term" value="F:DNA binding"/>
    <property type="evidence" value="ECO:0007669"/>
    <property type="project" value="UniProtKB-KW"/>
</dbReference>
<dbReference type="EMBL" id="PJNH01000001">
    <property type="protein sequence ID" value="PKR79273.1"/>
    <property type="molecule type" value="Genomic_DNA"/>
</dbReference>
<feature type="domain" description="HTH gntR-type" evidence="4">
    <location>
        <begin position="7"/>
        <end position="75"/>
    </location>
</feature>
<keyword evidence="1" id="KW-0805">Transcription regulation</keyword>
<dbReference type="PANTHER" id="PTHR43537:SF54">
    <property type="entry name" value="TRANSCRIPTIONAL REGULATOR, GNTR FAMILY"/>
    <property type="match status" value="1"/>
</dbReference>
<accession>A0A2I0QY69</accession>
<dbReference type="AlphaFoldDB" id="A0A2I0QY69"/>
<keyword evidence="6" id="KW-1185">Reference proteome</keyword>
<keyword evidence="3" id="KW-0804">Transcription</keyword>
<evidence type="ECO:0000313" key="6">
    <source>
        <dbReference type="Proteomes" id="UP000243524"/>
    </source>
</evidence>
<dbReference type="CDD" id="cd07377">
    <property type="entry name" value="WHTH_GntR"/>
    <property type="match status" value="1"/>
</dbReference>
<reference evidence="5 6" key="1">
    <citation type="submission" date="2017-06" db="EMBL/GenBank/DDBJ databases">
        <title>the draft geome sequence of Illustriluteabacillus marina B3227.</title>
        <authorList>
            <person name="He R.-H."/>
            <person name="Du Z.-J."/>
        </authorList>
    </citation>
    <scope>NUCLEOTIDE SEQUENCE [LARGE SCALE GENOMIC DNA]</scope>
    <source>
        <strain evidence="5 6">B3227</strain>
    </source>
</reference>
<gene>
    <name evidence="5" type="ORF">CEY16_05905</name>
</gene>
<evidence type="ECO:0000256" key="1">
    <source>
        <dbReference type="ARBA" id="ARBA00023015"/>
    </source>
</evidence>
<dbReference type="SMART" id="SM00345">
    <property type="entry name" value="HTH_GNTR"/>
    <property type="match status" value="1"/>
</dbReference>
<comment type="caution">
    <text evidence="5">The sequence shown here is derived from an EMBL/GenBank/DDBJ whole genome shotgun (WGS) entry which is preliminary data.</text>
</comment>
<dbReference type="RefSeq" id="WP_101331017.1">
    <property type="nucleotide sequence ID" value="NZ_PJNH01000001.1"/>
</dbReference>
<dbReference type="PROSITE" id="PS50949">
    <property type="entry name" value="HTH_GNTR"/>
    <property type="match status" value="1"/>
</dbReference>
<name>A0A2I0QY69_9BACI</name>
<dbReference type="PRINTS" id="PR00035">
    <property type="entry name" value="HTHGNTR"/>
</dbReference>
<proteinExistence type="predicted"/>
<keyword evidence="2" id="KW-0238">DNA-binding</keyword>
<sequence length="205" mass="23984">MTNQSKMKVYQEVLEQIRIFIEENELSEGDRLPSERELAEQLNAGRSSVREALRAIELLGLIETKHGEGTFLKTYRPYHSVELLATFVLRESNTKSELVEVKSMLEQQGILKTAGVLTSSDLDSMVHDLKECDSQPEYLHTCFFMNIFEKTENRLLLKIWHLVDGFFQTKFDVDKNPHFYKEMIELLRHGETVQAMEKVEHLYER</sequence>
<organism evidence="5 6">
    <name type="scientific">Halalkalibacillus sediminis</name>
    <dbReference type="NCBI Taxonomy" id="2018042"/>
    <lineage>
        <taxon>Bacteria</taxon>
        <taxon>Bacillati</taxon>
        <taxon>Bacillota</taxon>
        <taxon>Bacilli</taxon>
        <taxon>Bacillales</taxon>
        <taxon>Bacillaceae</taxon>
        <taxon>Halalkalibacillus</taxon>
    </lineage>
</organism>
<dbReference type="Gene3D" id="1.10.10.10">
    <property type="entry name" value="Winged helix-like DNA-binding domain superfamily/Winged helix DNA-binding domain"/>
    <property type="match status" value="1"/>
</dbReference>
<evidence type="ECO:0000256" key="2">
    <source>
        <dbReference type="ARBA" id="ARBA00023125"/>
    </source>
</evidence>
<dbReference type="InterPro" id="IPR000524">
    <property type="entry name" value="Tscrpt_reg_HTH_GntR"/>
</dbReference>
<dbReference type="PANTHER" id="PTHR43537">
    <property type="entry name" value="TRANSCRIPTIONAL REGULATOR, GNTR FAMILY"/>
    <property type="match status" value="1"/>
</dbReference>
<evidence type="ECO:0000313" key="5">
    <source>
        <dbReference type="EMBL" id="PKR79273.1"/>
    </source>
</evidence>
<dbReference type="InterPro" id="IPR036388">
    <property type="entry name" value="WH-like_DNA-bd_sf"/>
</dbReference>
<dbReference type="Pfam" id="PF00392">
    <property type="entry name" value="GntR"/>
    <property type="match status" value="1"/>
</dbReference>
<evidence type="ECO:0000259" key="4">
    <source>
        <dbReference type="PROSITE" id="PS50949"/>
    </source>
</evidence>
<protein>
    <submittedName>
        <fullName evidence="5">FadR family transcriptional regulator</fullName>
    </submittedName>
</protein>
<dbReference type="Proteomes" id="UP000243524">
    <property type="component" value="Unassembled WGS sequence"/>
</dbReference>
<dbReference type="SUPFAM" id="SSF46785">
    <property type="entry name" value="Winged helix' DNA-binding domain"/>
    <property type="match status" value="1"/>
</dbReference>